<evidence type="ECO:0000256" key="1">
    <source>
        <dbReference type="SAM" id="MobiDB-lite"/>
    </source>
</evidence>
<feature type="compositionally biased region" description="Low complexity" evidence="1">
    <location>
        <begin position="564"/>
        <end position="578"/>
    </location>
</feature>
<feature type="compositionally biased region" description="Polar residues" evidence="1">
    <location>
        <begin position="465"/>
        <end position="484"/>
    </location>
</feature>
<feature type="compositionally biased region" description="Low complexity" evidence="1">
    <location>
        <begin position="182"/>
        <end position="198"/>
    </location>
</feature>
<protein>
    <submittedName>
        <fullName evidence="2">Uncharacterized protein</fullName>
    </submittedName>
</protein>
<evidence type="ECO:0000313" key="2">
    <source>
        <dbReference type="EMBL" id="TQB68956.1"/>
    </source>
</evidence>
<organism evidence="2 3">
    <name type="scientific">Monascus purpureus</name>
    <name type="common">Red mold</name>
    <name type="synonym">Monascus anka</name>
    <dbReference type="NCBI Taxonomy" id="5098"/>
    <lineage>
        <taxon>Eukaryota</taxon>
        <taxon>Fungi</taxon>
        <taxon>Dikarya</taxon>
        <taxon>Ascomycota</taxon>
        <taxon>Pezizomycotina</taxon>
        <taxon>Eurotiomycetes</taxon>
        <taxon>Eurotiomycetidae</taxon>
        <taxon>Eurotiales</taxon>
        <taxon>Aspergillaceae</taxon>
        <taxon>Monascus</taxon>
    </lineage>
</organism>
<feature type="compositionally biased region" description="Low complexity" evidence="1">
    <location>
        <begin position="659"/>
        <end position="673"/>
    </location>
</feature>
<dbReference type="Proteomes" id="UP000319663">
    <property type="component" value="Unassembled WGS sequence"/>
</dbReference>
<dbReference type="AlphaFoldDB" id="A0A507QKC2"/>
<comment type="caution">
    <text evidence="2">The sequence shown here is derived from an EMBL/GenBank/DDBJ whole genome shotgun (WGS) entry which is preliminary data.</text>
</comment>
<reference evidence="2 3" key="1">
    <citation type="submission" date="2019-06" db="EMBL/GenBank/DDBJ databases">
        <title>Wine fermentation using esterase from Monascus purpureus.</title>
        <authorList>
            <person name="Geng C."/>
            <person name="Zhang Y."/>
        </authorList>
    </citation>
    <scope>NUCLEOTIDE SEQUENCE [LARGE SCALE GENOMIC DNA]</scope>
    <source>
        <strain evidence="2">HQ1</strain>
    </source>
</reference>
<dbReference type="STRING" id="5098.A0A507QKC2"/>
<sequence>MSALYIPEAGLSLRRDDPPAVDGPPSKPTQIMRLNLAQSTLDELIQSLRNDQKARIRLGKHQTLYYGSKFQQFHSVPEAHRSEIYTCTPGDRENLYFTGLLSHTLEVQKAKEATAATDQALANLEQSLHAFERGKESKKTHIITDIDQVRALKSGKNRPSRLPTGRSDLEKDRLFNKHHAASRSLSSSPLGLSLSPASHPAPTPTSAPLPQSKDQIRLDALKVPLIHLLAVRAVSAKYLARQTRSSLDDCLTLVRKYGVENRLDREKFDLKDKAYRELDVWKFPYPSQEDRQEAIENAISAFDRMRISRSDKLWQSLLPKEERGKGKVLSRLDLRTGPVKKSLTPRIQIHASEDTTKEGYTTGTETDRTNNNGLAPRTAEKTKDVAPQKAGIAAAKKKRASEKDAPAKRGPAKGKNANNSTLTGRVTKKAERKPVSKIKSAEFVHDSDEDDTDMPDAASSSSSSLAVKQHQTQQKAQPSPSPNTSHDKPNSSHAATSRAAKPDSRPVPKQSPQGARTTATAAATATTSQKHPPSQLSKSASPRKPSPVRYSPPTNSSDSRGHSRSSSRNTATSSSSSSPLIAQVSKGRQPDRPANPPASKSIKPNGGVNGTSNGVAKPKRETAVPLKRKAEPQQPPVTESQNAGRPNGHVDHKRRRATSISSGSTGSDSPSMGREFLLQQLREKSQRFKQYYAKYRALHDSLASLVNPPQADLEKLQLQHKRLQRMKEEIWDEDRRLRKGP</sequence>
<keyword evidence="3" id="KW-1185">Reference proteome</keyword>
<feature type="compositionally biased region" description="Low complexity" evidence="1">
    <location>
        <begin position="515"/>
        <end position="527"/>
    </location>
</feature>
<feature type="region of interest" description="Disordered" evidence="1">
    <location>
        <begin position="180"/>
        <end position="211"/>
    </location>
</feature>
<dbReference type="GO" id="GO:0016567">
    <property type="term" value="P:protein ubiquitination"/>
    <property type="evidence" value="ECO:0007669"/>
    <property type="project" value="UniProtKB-UniPathway"/>
</dbReference>
<feature type="compositionally biased region" description="Polar residues" evidence="1">
    <location>
        <begin position="528"/>
        <end position="540"/>
    </location>
</feature>
<gene>
    <name evidence="2" type="ORF">MPDQ_002582</name>
</gene>
<dbReference type="UniPathway" id="UPA00143"/>
<feature type="compositionally biased region" description="Basic and acidic residues" evidence="1">
    <location>
        <begin position="428"/>
        <end position="446"/>
    </location>
</feature>
<proteinExistence type="predicted"/>
<feature type="region of interest" description="Disordered" evidence="1">
    <location>
        <begin position="343"/>
        <end position="676"/>
    </location>
</feature>
<accession>A0A507QKC2</accession>
<name>A0A507QKC2_MONPU</name>
<evidence type="ECO:0000313" key="3">
    <source>
        <dbReference type="Proteomes" id="UP000319663"/>
    </source>
</evidence>
<dbReference type="EMBL" id="VIFY01000180">
    <property type="protein sequence ID" value="TQB68956.1"/>
    <property type="molecule type" value="Genomic_DNA"/>
</dbReference>